<sequence length="58" mass="6769">MLKNSFYRLLYLIVSCVILFLFLGIISMLVASLIVFLKLVFLYLSGRVFLHHFSDLDI</sequence>
<name>A0A076LU68_9GAMM</name>
<reference evidence="2 3" key="1">
    <citation type="journal article" date="2012" name="PLoS ONE">
        <title>Edwardsiella comparative phylogenomics reveal the new intra/inter-species taxonomic relationships, virulence evolution and niche adaptation mechanisms.</title>
        <authorList>
            <person name="Yang M."/>
            <person name="Lv Y."/>
            <person name="Xiao J."/>
            <person name="Wu H."/>
            <person name="Zheng H."/>
            <person name="Liu Q."/>
            <person name="Zhang Y."/>
            <person name="Wang Q."/>
        </authorList>
    </citation>
    <scope>NUCLEOTIDE SEQUENCE [LARGE SCALE GENOMIC DNA]</scope>
    <source>
        <strain evidence="3">080813</strain>
    </source>
</reference>
<proteinExistence type="predicted"/>
<keyword evidence="1" id="KW-0812">Transmembrane</keyword>
<keyword evidence="1" id="KW-1133">Transmembrane helix</keyword>
<dbReference type="AlphaFoldDB" id="A0A076LU68"/>
<evidence type="ECO:0000313" key="2">
    <source>
        <dbReference type="EMBL" id="AIJ09109.1"/>
    </source>
</evidence>
<feature type="transmembrane region" description="Helical" evidence="1">
    <location>
        <begin position="9"/>
        <end position="37"/>
    </location>
</feature>
<protein>
    <submittedName>
        <fullName evidence="2">Uncharacterized protein</fullName>
    </submittedName>
</protein>
<evidence type="ECO:0000256" key="1">
    <source>
        <dbReference type="SAM" id="Phobius"/>
    </source>
</evidence>
<dbReference type="HOGENOM" id="CLU_2972192_0_0_6"/>
<accession>A0A076LU68</accession>
<dbReference type="KEGG" id="ete:ETEE_2675"/>
<gene>
    <name evidence="2" type="ORF">ETEE_2675</name>
</gene>
<organism evidence="2 3">
    <name type="scientific">Edwardsiella anguillarum ET080813</name>
    <dbReference type="NCBI Taxonomy" id="667120"/>
    <lineage>
        <taxon>Bacteria</taxon>
        <taxon>Pseudomonadati</taxon>
        <taxon>Pseudomonadota</taxon>
        <taxon>Gammaproteobacteria</taxon>
        <taxon>Enterobacterales</taxon>
        <taxon>Hafniaceae</taxon>
        <taxon>Edwardsiella</taxon>
    </lineage>
</organism>
<evidence type="ECO:0000313" key="3">
    <source>
        <dbReference type="Proteomes" id="UP000028681"/>
    </source>
</evidence>
<dbReference type="Proteomes" id="UP000028681">
    <property type="component" value="Chromosome"/>
</dbReference>
<keyword evidence="1" id="KW-0472">Membrane</keyword>
<dbReference type="EMBL" id="CP006664">
    <property type="protein sequence ID" value="AIJ09109.1"/>
    <property type="molecule type" value="Genomic_DNA"/>
</dbReference>